<keyword evidence="3" id="KW-1185">Reference proteome</keyword>
<evidence type="ECO:0000313" key="2">
    <source>
        <dbReference type="EMBL" id="AFM24652.1"/>
    </source>
</evidence>
<proteinExistence type="predicted"/>
<dbReference type="KEGG" id="dti:Desti_1945"/>
<gene>
    <name evidence="2" type="ordered locus">Desti_1945</name>
</gene>
<dbReference type="EMBL" id="CP003360">
    <property type="protein sequence ID" value="AFM24652.1"/>
    <property type="molecule type" value="Genomic_DNA"/>
</dbReference>
<dbReference type="Proteomes" id="UP000006055">
    <property type="component" value="Chromosome"/>
</dbReference>
<dbReference type="PROSITE" id="PS50042">
    <property type="entry name" value="CNMP_BINDING_3"/>
    <property type="match status" value="1"/>
</dbReference>
<protein>
    <submittedName>
        <fullName evidence="2">Cyclic nucleotide-binding protein</fullName>
    </submittedName>
</protein>
<dbReference type="InterPro" id="IPR018490">
    <property type="entry name" value="cNMP-bd_dom_sf"/>
</dbReference>
<reference evidence="3" key="1">
    <citation type="submission" date="2012-06" db="EMBL/GenBank/DDBJ databases">
        <title>Complete sequence of chromosome of Desulfomonile tiedjei DSM 6799.</title>
        <authorList>
            <person name="Lucas S."/>
            <person name="Copeland A."/>
            <person name="Lapidus A."/>
            <person name="Glavina del Rio T."/>
            <person name="Dalin E."/>
            <person name="Tice H."/>
            <person name="Bruce D."/>
            <person name="Goodwin L."/>
            <person name="Pitluck S."/>
            <person name="Peters L."/>
            <person name="Ovchinnikova G."/>
            <person name="Zeytun A."/>
            <person name="Lu M."/>
            <person name="Kyrpides N."/>
            <person name="Mavromatis K."/>
            <person name="Ivanova N."/>
            <person name="Brettin T."/>
            <person name="Detter J.C."/>
            <person name="Han C."/>
            <person name="Larimer F."/>
            <person name="Land M."/>
            <person name="Hauser L."/>
            <person name="Markowitz V."/>
            <person name="Cheng J.-F."/>
            <person name="Hugenholtz P."/>
            <person name="Woyke T."/>
            <person name="Wu D."/>
            <person name="Spring S."/>
            <person name="Schroeder M."/>
            <person name="Brambilla E."/>
            <person name="Klenk H.-P."/>
            <person name="Eisen J.A."/>
        </authorList>
    </citation>
    <scope>NUCLEOTIDE SEQUENCE [LARGE SCALE GENOMIC DNA]</scope>
    <source>
        <strain evidence="3">ATCC 49306 / DSM 6799 / DCB-1</strain>
    </source>
</reference>
<dbReference type="SUPFAM" id="SSF51206">
    <property type="entry name" value="cAMP-binding domain-like"/>
    <property type="match status" value="1"/>
</dbReference>
<dbReference type="Pfam" id="PF00027">
    <property type="entry name" value="cNMP_binding"/>
    <property type="match status" value="1"/>
</dbReference>
<dbReference type="CDD" id="cd00038">
    <property type="entry name" value="CAP_ED"/>
    <property type="match status" value="1"/>
</dbReference>
<dbReference type="Gene3D" id="2.60.120.10">
    <property type="entry name" value="Jelly Rolls"/>
    <property type="match status" value="1"/>
</dbReference>
<dbReference type="InterPro" id="IPR000595">
    <property type="entry name" value="cNMP-bd_dom"/>
</dbReference>
<dbReference type="STRING" id="706587.Desti_1945"/>
<evidence type="ECO:0000313" key="3">
    <source>
        <dbReference type="Proteomes" id="UP000006055"/>
    </source>
</evidence>
<evidence type="ECO:0000259" key="1">
    <source>
        <dbReference type="PROSITE" id="PS50042"/>
    </source>
</evidence>
<feature type="domain" description="Cyclic nucleotide-binding" evidence="1">
    <location>
        <begin position="8"/>
        <end position="109"/>
    </location>
</feature>
<organism evidence="2 3">
    <name type="scientific">Desulfomonile tiedjei (strain ATCC 49306 / DSM 6799 / DCB-1)</name>
    <dbReference type="NCBI Taxonomy" id="706587"/>
    <lineage>
        <taxon>Bacteria</taxon>
        <taxon>Pseudomonadati</taxon>
        <taxon>Thermodesulfobacteriota</taxon>
        <taxon>Desulfomonilia</taxon>
        <taxon>Desulfomonilales</taxon>
        <taxon>Desulfomonilaceae</taxon>
        <taxon>Desulfomonile</taxon>
    </lineage>
</organism>
<dbReference type="HOGENOM" id="CLU_075053_15_2_7"/>
<dbReference type="AlphaFoldDB" id="I4C511"/>
<dbReference type="InterPro" id="IPR014710">
    <property type="entry name" value="RmlC-like_jellyroll"/>
</dbReference>
<dbReference type="SMART" id="SM00100">
    <property type="entry name" value="cNMP"/>
    <property type="match status" value="1"/>
</dbReference>
<name>I4C511_DESTA</name>
<sequence>MIIQRADLFKDLGPEVMNEISKIMVEESYEPGKLIFEAGSPAQFFYILTEGRVRLYIGTKAEISYTVNIPGEAFGWTGLVDRPEYIATAECVLPSKILKIEKERLAKIFEKDTASGMLFYKRLAGAVVQRLIYNYEYFQSAGDLKEVIPSYG</sequence>
<accession>I4C511</accession>
<dbReference type="eggNOG" id="COG0664">
    <property type="taxonomic scope" value="Bacteria"/>
</dbReference>
<dbReference type="OrthoDB" id="5510626at2"/>
<dbReference type="RefSeq" id="WP_014809796.1">
    <property type="nucleotide sequence ID" value="NC_018025.1"/>
</dbReference>